<feature type="signal peptide" evidence="7">
    <location>
        <begin position="1"/>
        <end position="22"/>
    </location>
</feature>
<dbReference type="PROSITE" id="PS00138">
    <property type="entry name" value="SUBTILASE_SER"/>
    <property type="match status" value="1"/>
</dbReference>
<dbReference type="CDD" id="cd07483">
    <property type="entry name" value="Peptidases_S8_Subtilisin_Novo-like"/>
    <property type="match status" value="1"/>
</dbReference>
<dbReference type="PROSITE" id="PS00136">
    <property type="entry name" value="SUBTILASE_ASP"/>
    <property type="match status" value="1"/>
</dbReference>
<dbReference type="InterPro" id="IPR023828">
    <property type="entry name" value="Peptidase_S8_Ser-AS"/>
</dbReference>
<dbReference type="EC" id="3.4.-.-" evidence="9"/>
<dbReference type="Proteomes" id="UP001236507">
    <property type="component" value="Unassembled WGS sequence"/>
</dbReference>
<organism evidence="9 10">
    <name type="scientific">Flectobacillus roseus</name>
    <dbReference type="NCBI Taxonomy" id="502259"/>
    <lineage>
        <taxon>Bacteria</taxon>
        <taxon>Pseudomonadati</taxon>
        <taxon>Bacteroidota</taxon>
        <taxon>Cytophagia</taxon>
        <taxon>Cytophagales</taxon>
        <taxon>Flectobacillaceae</taxon>
        <taxon>Flectobacillus</taxon>
    </lineage>
</organism>
<evidence type="ECO:0000256" key="3">
    <source>
        <dbReference type="ARBA" id="ARBA00022801"/>
    </source>
</evidence>
<comment type="caution">
    <text evidence="9">The sequence shown here is derived from an EMBL/GenBank/DDBJ whole genome shotgun (WGS) entry which is preliminary data.</text>
</comment>
<keyword evidence="10" id="KW-1185">Reference proteome</keyword>
<dbReference type="Pfam" id="PF00082">
    <property type="entry name" value="Peptidase_S8"/>
    <property type="match status" value="1"/>
</dbReference>
<dbReference type="PROSITE" id="PS51892">
    <property type="entry name" value="SUBTILASE"/>
    <property type="match status" value="1"/>
</dbReference>
<evidence type="ECO:0000256" key="5">
    <source>
        <dbReference type="PROSITE-ProRule" id="PRU01240"/>
    </source>
</evidence>
<dbReference type="Gene3D" id="3.40.50.200">
    <property type="entry name" value="Peptidase S8/S53 domain"/>
    <property type="match status" value="2"/>
</dbReference>
<dbReference type="EMBL" id="JASHIF010000002">
    <property type="protein sequence ID" value="MDI9857838.1"/>
    <property type="molecule type" value="Genomic_DNA"/>
</dbReference>
<reference evidence="9 10" key="1">
    <citation type="submission" date="2023-05" db="EMBL/GenBank/DDBJ databases">
        <title>Novel species of genus Flectobacillus isolated from stream in China.</title>
        <authorList>
            <person name="Lu H."/>
        </authorList>
    </citation>
    <scope>NUCLEOTIDE SEQUENCE [LARGE SCALE GENOMIC DNA]</scope>
    <source>
        <strain evidence="9 10">KCTC 42575</strain>
    </source>
</reference>
<dbReference type="InterPro" id="IPR023827">
    <property type="entry name" value="Peptidase_S8_Asp-AS"/>
</dbReference>
<dbReference type="PRINTS" id="PR00723">
    <property type="entry name" value="SUBTILISIN"/>
</dbReference>
<dbReference type="PROSITE" id="PS00137">
    <property type="entry name" value="SUBTILASE_HIS"/>
    <property type="match status" value="1"/>
</dbReference>
<feature type="active site" description="Charge relay system" evidence="5">
    <location>
        <position position="73"/>
    </location>
</feature>
<evidence type="ECO:0000256" key="6">
    <source>
        <dbReference type="RuleBase" id="RU003355"/>
    </source>
</evidence>
<evidence type="ECO:0000256" key="4">
    <source>
        <dbReference type="ARBA" id="ARBA00022825"/>
    </source>
</evidence>
<sequence>MIKSKIALTAAIFFSIIGSASAQYLDNSFNKAPDNWFNLDFQQDGVLGISTERAYREILNKKKSKTVIVAIIDSGVDTNHEDLKDNIWVNPNEIPNNGIDDDHNGFVDDVNGWDFLGNAKGQDLERENMELTREYVRLKAKYGSFRDRDIAGLSSKQKAEYDIYKKVKLKYDDKIKELNEQGAFVIKLYNKFVEAKKIILDYTASDQVGNAELTRIGVTAPEEVKAAKRMYEVLAKVGQDEASLKEGFDYYDAQMKFGVNMNYNARQEIIGDDVNNIADRNYGNNEVKGPDARHGTHVAGIIAANRRNALGILGVASDVKLMILRAIPEGDERDKDVANAIRYAVDNGAKIINMSFGKPFSPQKSAVDEAVRYAESKDVLLIHAAGNENENIDVNDNFPSKRYLDGKIAENWIEVGATSWLQPPSAIAEFSNYGGKTVDVFAPGVDLKSTVVGSKYEDLSGTSMAAPVVTGLAAVIKSYYPELSSKQIKKVILQSATKMPHTKVTQPGTSDLVEFSKLSITGGVVNAYNAIRLLEDGHQP</sequence>
<dbReference type="InterPro" id="IPR036852">
    <property type="entry name" value="Peptidase_S8/S53_dom_sf"/>
</dbReference>
<gene>
    <name evidence="9" type="ORF">QM524_01330</name>
</gene>
<dbReference type="PANTHER" id="PTHR43399">
    <property type="entry name" value="SUBTILISIN-RELATED"/>
    <property type="match status" value="1"/>
</dbReference>
<evidence type="ECO:0000256" key="1">
    <source>
        <dbReference type="ARBA" id="ARBA00011073"/>
    </source>
</evidence>
<feature type="active site" description="Charge relay system" evidence="5">
    <location>
        <position position="294"/>
    </location>
</feature>
<keyword evidence="4 5" id="KW-0720">Serine protease</keyword>
<name>A0ABT6Y2Q3_9BACT</name>
<dbReference type="InterPro" id="IPR000209">
    <property type="entry name" value="Peptidase_S8/S53_dom"/>
</dbReference>
<evidence type="ECO:0000256" key="2">
    <source>
        <dbReference type="ARBA" id="ARBA00022670"/>
    </source>
</evidence>
<dbReference type="InterPro" id="IPR034080">
    <property type="entry name" value="Protease_P7-like_dom"/>
</dbReference>
<keyword evidence="3 5" id="KW-0378">Hydrolase</keyword>
<dbReference type="SUPFAM" id="SSF52743">
    <property type="entry name" value="Subtilisin-like"/>
    <property type="match status" value="1"/>
</dbReference>
<dbReference type="PANTHER" id="PTHR43399:SF4">
    <property type="entry name" value="CELL WALL-ASSOCIATED PROTEASE"/>
    <property type="match status" value="1"/>
</dbReference>
<feature type="chain" id="PRO_5045565139" evidence="7">
    <location>
        <begin position="23"/>
        <end position="540"/>
    </location>
</feature>
<evidence type="ECO:0000256" key="7">
    <source>
        <dbReference type="SAM" id="SignalP"/>
    </source>
</evidence>
<evidence type="ECO:0000259" key="8">
    <source>
        <dbReference type="Pfam" id="PF00082"/>
    </source>
</evidence>
<dbReference type="GO" id="GO:0016787">
    <property type="term" value="F:hydrolase activity"/>
    <property type="evidence" value="ECO:0007669"/>
    <property type="project" value="UniProtKB-KW"/>
</dbReference>
<dbReference type="InterPro" id="IPR022398">
    <property type="entry name" value="Peptidase_S8_His-AS"/>
</dbReference>
<protein>
    <submittedName>
        <fullName evidence="9">S8 family peptidase</fullName>
        <ecNumber evidence="9">3.4.-.-</ecNumber>
    </submittedName>
</protein>
<keyword evidence="2 5" id="KW-0645">Protease</keyword>
<proteinExistence type="inferred from homology"/>
<keyword evidence="7" id="KW-0732">Signal</keyword>
<dbReference type="InterPro" id="IPR051048">
    <property type="entry name" value="Peptidase_S8/S53_subtilisin"/>
</dbReference>
<dbReference type="RefSeq" id="WP_283343132.1">
    <property type="nucleotide sequence ID" value="NZ_JASHIF010000002.1"/>
</dbReference>
<dbReference type="InterPro" id="IPR015500">
    <property type="entry name" value="Peptidase_S8_subtilisin-rel"/>
</dbReference>
<comment type="similarity">
    <text evidence="1 5 6">Belongs to the peptidase S8 family.</text>
</comment>
<feature type="domain" description="Peptidase S8/S53" evidence="8">
    <location>
        <begin position="65"/>
        <end position="500"/>
    </location>
</feature>
<accession>A0ABT6Y2Q3</accession>
<feature type="active site" description="Charge relay system" evidence="5">
    <location>
        <position position="463"/>
    </location>
</feature>
<evidence type="ECO:0000313" key="9">
    <source>
        <dbReference type="EMBL" id="MDI9857838.1"/>
    </source>
</evidence>
<evidence type="ECO:0000313" key="10">
    <source>
        <dbReference type="Proteomes" id="UP001236507"/>
    </source>
</evidence>